<keyword evidence="6" id="KW-0539">Nucleus</keyword>
<dbReference type="CDD" id="cd06145">
    <property type="entry name" value="REX1_like"/>
    <property type="match status" value="1"/>
</dbReference>
<evidence type="ECO:0000313" key="9">
    <source>
        <dbReference type="Proteomes" id="UP000504603"/>
    </source>
</evidence>
<dbReference type="GO" id="GO:0003676">
    <property type="term" value="F:nucleic acid binding"/>
    <property type="evidence" value="ECO:0007669"/>
    <property type="project" value="InterPro"/>
</dbReference>
<proteinExistence type="inferred from homology"/>
<dbReference type="InterPro" id="IPR034922">
    <property type="entry name" value="REX1-like_exo"/>
</dbReference>
<dbReference type="PANTHER" id="PTHR12801">
    <property type="entry name" value="RNA EXONUCLEASE REXO1 / RECO3 FAMILY MEMBER-RELATED"/>
    <property type="match status" value="1"/>
</dbReference>
<dbReference type="GeneID" id="111005697"/>
<keyword evidence="4" id="KW-0378">Hydrolase</keyword>
<name>A0A6J1BVD3_MOMCH</name>
<evidence type="ECO:0000256" key="1">
    <source>
        <dbReference type="ARBA" id="ARBA00004123"/>
    </source>
</evidence>
<dbReference type="Pfam" id="PF00929">
    <property type="entry name" value="RNase_T"/>
    <property type="match status" value="1"/>
</dbReference>
<evidence type="ECO:0000256" key="2">
    <source>
        <dbReference type="ARBA" id="ARBA00006357"/>
    </source>
</evidence>
<accession>A0A6J1BVD3</accession>
<evidence type="ECO:0000256" key="4">
    <source>
        <dbReference type="ARBA" id="ARBA00022801"/>
    </source>
</evidence>
<dbReference type="GO" id="GO:0005634">
    <property type="term" value="C:nucleus"/>
    <property type="evidence" value="ECO:0007669"/>
    <property type="project" value="UniProtKB-SubCell"/>
</dbReference>
<evidence type="ECO:0000256" key="7">
    <source>
        <dbReference type="ARBA" id="ARBA00053817"/>
    </source>
</evidence>
<gene>
    <name evidence="10" type="primary">LOC111005697</name>
</gene>
<dbReference type="Proteomes" id="UP000504603">
    <property type="component" value="Unplaced"/>
</dbReference>
<feature type="domain" description="Exonuclease" evidence="8">
    <location>
        <begin position="143"/>
        <end position="304"/>
    </location>
</feature>
<sequence>MEDKFATAEKKVLVEMVRLAQKRGMRGGEGDWKEFLNSHDPKFGANMSDPSKRSNDMLIAFLKTFSKEDDLMFLDKVLQCNEKRNFVKQVSQSTSDKESPEQRLVRLTLEHPQYPLEYSFPSYDKGWIVTKFSQKSKALKSNSMYAIDCEMVLCEDGTENLVRVCMVDRDLQVKIDELVKPRKSIKDYRTEITGISPGDLDGVTCSLDDIQKSMKKLLSPGTILVGHSLNNDLHALKLDHARVIDTSFIFKYSNGSIYRRPSLNKLCKSVLGYELRKEGAPHNCLHDAQAAMKLVLSKLESKVDDVIVVADEDTPQIGMEKLLLHRVPIHVPSEDLAGVIRGDFTIELKPSKKGQGDIYSAFAIFKNPEEAQQAFEQVEGSPDKDSSGRPQKLIKFQLSSGSTVSIYVRKMGQNDFAEKFSSKKRDLEVIENLVMSKKQKTDQNIAVETIANSSRCCDHVEEIERLKQELKQKEDSSHCCDHLKEVESLKEELRRKDYELSILHKAITIVKKDNKKRKGKKK</sequence>
<dbReference type="KEGG" id="mcha:111005697"/>
<keyword evidence="9" id="KW-1185">Reference proteome</keyword>
<dbReference type="OrthoDB" id="16516at2759"/>
<comment type="subcellular location">
    <subcellularLocation>
        <location evidence="1">Nucleus</location>
    </subcellularLocation>
</comment>
<dbReference type="AlphaFoldDB" id="A0A6J1BVD3"/>
<evidence type="ECO:0000256" key="3">
    <source>
        <dbReference type="ARBA" id="ARBA00022722"/>
    </source>
</evidence>
<evidence type="ECO:0000313" key="10">
    <source>
        <dbReference type="RefSeq" id="XP_022132992.1"/>
    </source>
</evidence>
<dbReference type="FunFam" id="3.30.420.10:FF:000080">
    <property type="entry name" value="Small RNA degrading nuclease 3"/>
    <property type="match status" value="1"/>
</dbReference>
<comment type="similarity">
    <text evidence="2">Belongs to the REXO1/REXO3 family.</text>
</comment>
<reference evidence="10" key="1">
    <citation type="submission" date="2025-08" db="UniProtKB">
        <authorList>
            <consortium name="RefSeq"/>
        </authorList>
    </citation>
    <scope>IDENTIFICATION</scope>
    <source>
        <strain evidence="10">OHB3-1</strain>
    </source>
</reference>
<evidence type="ECO:0000259" key="8">
    <source>
        <dbReference type="SMART" id="SM00479"/>
    </source>
</evidence>
<protein>
    <submittedName>
        <fullName evidence="10">Small RNA degrading nuclease 1</fullName>
    </submittedName>
</protein>
<dbReference type="Gene3D" id="3.30.420.10">
    <property type="entry name" value="Ribonuclease H-like superfamily/Ribonuclease H"/>
    <property type="match status" value="1"/>
</dbReference>
<comment type="function">
    <text evidence="7">3'-5' exonuclease degrading single-stranded small RNAs.</text>
</comment>
<dbReference type="InterPro" id="IPR012337">
    <property type="entry name" value="RNaseH-like_sf"/>
</dbReference>
<dbReference type="InterPro" id="IPR047021">
    <property type="entry name" value="REXO1/3/4-like"/>
</dbReference>
<dbReference type="GO" id="GO:0004527">
    <property type="term" value="F:exonuclease activity"/>
    <property type="evidence" value="ECO:0007669"/>
    <property type="project" value="UniProtKB-KW"/>
</dbReference>
<organism evidence="9 10">
    <name type="scientific">Momordica charantia</name>
    <name type="common">Bitter gourd</name>
    <name type="synonym">Balsam pear</name>
    <dbReference type="NCBI Taxonomy" id="3673"/>
    <lineage>
        <taxon>Eukaryota</taxon>
        <taxon>Viridiplantae</taxon>
        <taxon>Streptophyta</taxon>
        <taxon>Embryophyta</taxon>
        <taxon>Tracheophyta</taxon>
        <taxon>Spermatophyta</taxon>
        <taxon>Magnoliopsida</taxon>
        <taxon>eudicotyledons</taxon>
        <taxon>Gunneridae</taxon>
        <taxon>Pentapetalae</taxon>
        <taxon>rosids</taxon>
        <taxon>fabids</taxon>
        <taxon>Cucurbitales</taxon>
        <taxon>Cucurbitaceae</taxon>
        <taxon>Momordiceae</taxon>
        <taxon>Momordica</taxon>
    </lineage>
</organism>
<keyword evidence="3" id="KW-0540">Nuclease</keyword>
<keyword evidence="5" id="KW-0269">Exonuclease</keyword>
<dbReference type="SMART" id="SM00479">
    <property type="entry name" value="EXOIII"/>
    <property type="match status" value="1"/>
</dbReference>
<dbReference type="RefSeq" id="XP_022132992.1">
    <property type="nucleotide sequence ID" value="XM_022277300.1"/>
</dbReference>
<dbReference type="PANTHER" id="PTHR12801:SF115">
    <property type="entry name" value="FI18136P1-RELATED"/>
    <property type="match status" value="1"/>
</dbReference>
<dbReference type="InterPro" id="IPR036397">
    <property type="entry name" value="RNaseH_sf"/>
</dbReference>
<dbReference type="InterPro" id="IPR013520">
    <property type="entry name" value="Ribonucl_H"/>
</dbReference>
<evidence type="ECO:0000256" key="6">
    <source>
        <dbReference type="ARBA" id="ARBA00023242"/>
    </source>
</evidence>
<evidence type="ECO:0000256" key="5">
    <source>
        <dbReference type="ARBA" id="ARBA00022839"/>
    </source>
</evidence>
<dbReference type="SUPFAM" id="SSF53098">
    <property type="entry name" value="Ribonuclease H-like"/>
    <property type="match status" value="1"/>
</dbReference>